<feature type="transmembrane region" description="Helical" evidence="7">
    <location>
        <begin position="159"/>
        <end position="180"/>
    </location>
</feature>
<dbReference type="EMBL" id="SMKU01000452">
    <property type="protein sequence ID" value="TDD64164.1"/>
    <property type="molecule type" value="Genomic_DNA"/>
</dbReference>
<evidence type="ECO:0000313" key="10">
    <source>
        <dbReference type="Proteomes" id="UP000294513"/>
    </source>
</evidence>
<sequence>MIPRIPPRWCCPWGRTPRPPAAPPHIRMVTRPVRHRIRAPPWFRSGSSQGRPGYRAATPRVRMVTMGEQQKATIGAQDPAGPGYGRLARDPERRVLAGVCTGLGRYTGIDPVVYRVGFGLLVLTHGQGVILYIAAALLMPSRPGESSRVEQLLRRWFDAPAVLTILGALLCLGVVGSVFGGVSTDAIAIVVVFGLVLLISHARGVDLVSVARSVPERLVGHPPQPYAARRPADTPTGGGISLDKDVPAGTGGGLPEGMVDLAAYGSRSTATEPPLTDPAPGATAAPYPGPPAGTPARQRRHSPVASISLLAAMAAGAAMIPVARGYPAPDSWMIVMAPALAVVGLGLLAGGWFRTRGLAATGTVLTLALLTTSVAAEAPRNAKYGDVEWRPVDAGRSFQEYKVAVGKGALDLTALPVPRGQRVTVNAEVLLGELKVTVPRTARVVLDARLMLGDLRVGQRTISGPNAKAVEVMEPDGKPAKNPPEIVLRIRGKVGDVQVDRV</sequence>
<gene>
    <name evidence="9" type="ORF">E1298_42665</name>
</gene>
<proteinExistence type="predicted"/>
<feature type="transmembrane region" description="Helical" evidence="7">
    <location>
        <begin position="332"/>
        <end position="353"/>
    </location>
</feature>
<evidence type="ECO:0000256" key="6">
    <source>
        <dbReference type="SAM" id="MobiDB-lite"/>
    </source>
</evidence>
<accession>A0A4R5A0M1</accession>
<dbReference type="PANTHER" id="PTHR33885">
    <property type="entry name" value="PHAGE SHOCK PROTEIN C"/>
    <property type="match status" value="1"/>
</dbReference>
<feature type="region of interest" description="Disordered" evidence="6">
    <location>
        <begin position="220"/>
        <end position="247"/>
    </location>
</feature>
<reference evidence="9 10" key="1">
    <citation type="submission" date="2019-03" db="EMBL/GenBank/DDBJ databases">
        <title>Draft genome sequences of novel Actinobacteria.</title>
        <authorList>
            <person name="Sahin N."/>
            <person name="Ay H."/>
            <person name="Saygin H."/>
        </authorList>
    </citation>
    <scope>NUCLEOTIDE SEQUENCE [LARGE SCALE GENOMIC DNA]</scope>
    <source>
        <strain evidence="9 10">H3C3</strain>
    </source>
</reference>
<dbReference type="GO" id="GO:0005886">
    <property type="term" value="C:plasma membrane"/>
    <property type="evidence" value="ECO:0007669"/>
    <property type="project" value="UniProtKB-SubCell"/>
</dbReference>
<dbReference type="InterPro" id="IPR052027">
    <property type="entry name" value="PspC"/>
</dbReference>
<dbReference type="OrthoDB" id="3535301at2"/>
<evidence type="ECO:0000256" key="5">
    <source>
        <dbReference type="ARBA" id="ARBA00023136"/>
    </source>
</evidence>
<keyword evidence="5 7" id="KW-0472">Membrane</keyword>
<keyword evidence="3 7" id="KW-0812">Transmembrane</keyword>
<evidence type="ECO:0000256" key="3">
    <source>
        <dbReference type="ARBA" id="ARBA00022692"/>
    </source>
</evidence>
<keyword evidence="2" id="KW-1003">Cell membrane</keyword>
<dbReference type="Proteomes" id="UP000294513">
    <property type="component" value="Unassembled WGS sequence"/>
</dbReference>
<dbReference type="AlphaFoldDB" id="A0A4R5A0M1"/>
<keyword evidence="10" id="KW-1185">Reference proteome</keyword>
<feature type="transmembrane region" description="Helical" evidence="7">
    <location>
        <begin position="186"/>
        <end position="205"/>
    </location>
</feature>
<evidence type="ECO:0000259" key="8">
    <source>
        <dbReference type="Pfam" id="PF04024"/>
    </source>
</evidence>
<organism evidence="9 10">
    <name type="scientific">Actinomadura rubrisoli</name>
    <dbReference type="NCBI Taxonomy" id="2530368"/>
    <lineage>
        <taxon>Bacteria</taxon>
        <taxon>Bacillati</taxon>
        <taxon>Actinomycetota</taxon>
        <taxon>Actinomycetes</taxon>
        <taxon>Streptosporangiales</taxon>
        <taxon>Thermomonosporaceae</taxon>
        <taxon>Actinomadura</taxon>
    </lineage>
</organism>
<evidence type="ECO:0000256" key="7">
    <source>
        <dbReference type="SAM" id="Phobius"/>
    </source>
</evidence>
<evidence type="ECO:0000256" key="4">
    <source>
        <dbReference type="ARBA" id="ARBA00022989"/>
    </source>
</evidence>
<feature type="transmembrane region" description="Helical" evidence="7">
    <location>
        <begin position="112"/>
        <end position="138"/>
    </location>
</feature>
<dbReference type="PANTHER" id="PTHR33885:SF3">
    <property type="entry name" value="PHAGE SHOCK PROTEIN C"/>
    <property type="match status" value="1"/>
</dbReference>
<comment type="caution">
    <text evidence="9">The sequence shown here is derived from an EMBL/GenBank/DDBJ whole genome shotgun (WGS) entry which is preliminary data.</text>
</comment>
<evidence type="ECO:0000256" key="1">
    <source>
        <dbReference type="ARBA" id="ARBA00004162"/>
    </source>
</evidence>
<name>A0A4R5A0M1_9ACTN</name>
<dbReference type="Pfam" id="PF04024">
    <property type="entry name" value="PspC"/>
    <property type="match status" value="1"/>
</dbReference>
<feature type="transmembrane region" description="Helical" evidence="7">
    <location>
        <begin position="307"/>
        <end position="326"/>
    </location>
</feature>
<feature type="domain" description="Phage shock protein PspC N-terminal" evidence="8">
    <location>
        <begin position="86"/>
        <end position="141"/>
    </location>
</feature>
<dbReference type="InterPro" id="IPR007168">
    <property type="entry name" value="Phageshock_PspC_N"/>
</dbReference>
<feature type="region of interest" description="Disordered" evidence="6">
    <location>
        <begin position="267"/>
        <end position="299"/>
    </location>
</feature>
<keyword evidence="4 7" id="KW-1133">Transmembrane helix</keyword>
<evidence type="ECO:0000313" key="9">
    <source>
        <dbReference type="EMBL" id="TDD64164.1"/>
    </source>
</evidence>
<evidence type="ECO:0000256" key="2">
    <source>
        <dbReference type="ARBA" id="ARBA00022475"/>
    </source>
</evidence>
<comment type="subcellular location">
    <subcellularLocation>
        <location evidence="1">Cell membrane</location>
        <topology evidence="1">Single-pass membrane protein</topology>
    </subcellularLocation>
</comment>
<protein>
    <submittedName>
        <fullName evidence="9">PspC domain-containing protein</fullName>
    </submittedName>
</protein>